<reference evidence="5" key="1">
    <citation type="submission" date="2021-06" db="EMBL/GenBank/DDBJ databases">
        <authorList>
            <person name="Kallberg Y."/>
            <person name="Tangrot J."/>
            <person name="Rosling A."/>
        </authorList>
    </citation>
    <scope>NUCLEOTIDE SEQUENCE</scope>
    <source>
        <strain evidence="5">AZ414A</strain>
    </source>
</reference>
<organism evidence="5 6">
    <name type="scientific">Diversispora eburnea</name>
    <dbReference type="NCBI Taxonomy" id="1213867"/>
    <lineage>
        <taxon>Eukaryota</taxon>
        <taxon>Fungi</taxon>
        <taxon>Fungi incertae sedis</taxon>
        <taxon>Mucoromycota</taxon>
        <taxon>Glomeromycotina</taxon>
        <taxon>Glomeromycetes</taxon>
        <taxon>Diversisporales</taxon>
        <taxon>Diversisporaceae</taxon>
        <taxon>Diversispora</taxon>
    </lineage>
</organism>
<evidence type="ECO:0000259" key="4">
    <source>
        <dbReference type="SMART" id="SM00547"/>
    </source>
</evidence>
<dbReference type="SUPFAM" id="SSF56399">
    <property type="entry name" value="ADP-ribosylation"/>
    <property type="match status" value="1"/>
</dbReference>
<evidence type="ECO:0000256" key="2">
    <source>
        <dbReference type="ARBA" id="ARBA00022771"/>
    </source>
</evidence>
<proteinExistence type="predicted"/>
<evidence type="ECO:0000313" key="6">
    <source>
        <dbReference type="Proteomes" id="UP000789706"/>
    </source>
</evidence>
<keyword evidence="6" id="KW-1185">Reference proteome</keyword>
<feature type="domain" description="RanBP2-type" evidence="4">
    <location>
        <begin position="168"/>
        <end position="192"/>
    </location>
</feature>
<dbReference type="InterPro" id="IPR001876">
    <property type="entry name" value="Znf_RanBP2"/>
</dbReference>
<comment type="caution">
    <text evidence="5">The sequence shown here is derived from an EMBL/GenBank/DDBJ whole genome shotgun (WGS) entry which is preliminary data.</text>
</comment>
<dbReference type="GO" id="GO:0005634">
    <property type="term" value="C:nucleus"/>
    <property type="evidence" value="ECO:0007669"/>
    <property type="project" value="TreeGrafter"/>
</dbReference>
<dbReference type="Gene3D" id="3.90.228.10">
    <property type="match status" value="1"/>
</dbReference>
<sequence>MSQDFPNKKFPNLIKSIKGFSNKKDKIYCQNPECSKIISGGGTTVLNFCSNNCQLSVDNDFFDRRQQIDSYSGTNNDRFNSNGLNGLNNSNRRLFSSTSSSSRQSTIFNNHINEDDENDSSKVTCPNCTYYIRDGRTACEICGLTKSSKSKTKSTSNLNNSKIQIFGDQIQCPICFYLNHNLMNKCEICYSELNPVDDNDFSWIADIEESFKVECPTCSYSNNPNAAQCEMCYSPIDEKEFKDLTESVQCPTCTFINNSSLITCEICNVELPGGAELKRIYIELYTNTTRMMILNKDDPDYIAISQRFLVGLPRARINAILRLQMPKKLVDAHEQYKQQTGFPTHQMFHGTNVRCNPERYYGQPGWEYCKDNCGLCGISQYGNLCRVSKHGGRMWFARHSSVSLGYCGNVAIKAMFSVDIVSQTAQNIIIVDKEAVIILLLLHLVSMDNSVCITNYF</sequence>
<dbReference type="GO" id="GO:0008270">
    <property type="term" value="F:zinc ion binding"/>
    <property type="evidence" value="ECO:0007669"/>
    <property type="project" value="UniProtKB-KW"/>
</dbReference>
<keyword evidence="3" id="KW-0862">Zinc</keyword>
<name>A0A9N8V2F0_9GLOM</name>
<dbReference type="GO" id="GO:0006281">
    <property type="term" value="P:DNA repair"/>
    <property type="evidence" value="ECO:0007669"/>
    <property type="project" value="TreeGrafter"/>
</dbReference>
<gene>
    <name evidence="5" type="ORF">DEBURN_LOCUS825</name>
</gene>
<dbReference type="GO" id="GO:0008237">
    <property type="term" value="F:metallopeptidase activity"/>
    <property type="evidence" value="ECO:0007669"/>
    <property type="project" value="TreeGrafter"/>
</dbReference>
<dbReference type="EMBL" id="CAJVPK010000030">
    <property type="protein sequence ID" value="CAG8435145.1"/>
    <property type="molecule type" value="Genomic_DNA"/>
</dbReference>
<protein>
    <submittedName>
        <fullName evidence="5">2354_t:CDS:1</fullName>
    </submittedName>
</protein>
<dbReference type="AlphaFoldDB" id="A0A9N8V2F0"/>
<dbReference type="InterPro" id="IPR053000">
    <property type="entry name" value="WSS1-like_metalloprotease"/>
</dbReference>
<dbReference type="SMART" id="SM00547">
    <property type="entry name" value="ZnF_RBZ"/>
    <property type="match status" value="4"/>
</dbReference>
<keyword evidence="1" id="KW-0479">Metal-binding</keyword>
<evidence type="ECO:0000256" key="3">
    <source>
        <dbReference type="ARBA" id="ARBA00022833"/>
    </source>
</evidence>
<dbReference type="OrthoDB" id="271448at2759"/>
<keyword evidence="2" id="KW-0863">Zinc-finger</keyword>
<dbReference type="PANTHER" id="PTHR46622:SF1">
    <property type="entry name" value="DNA-DEPENDENT METALLOPROTEASE WSS1"/>
    <property type="match status" value="1"/>
</dbReference>
<feature type="domain" description="RanBP2-type" evidence="4">
    <location>
        <begin position="214"/>
        <end position="235"/>
    </location>
</feature>
<accession>A0A9N8V2F0</accession>
<feature type="domain" description="RanBP2-type" evidence="4">
    <location>
        <begin position="121"/>
        <end position="145"/>
    </location>
</feature>
<dbReference type="Proteomes" id="UP000789706">
    <property type="component" value="Unassembled WGS sequence"/>
</dbReference>
<dbReference type="PANTHER" id="PTHR46622">
    <property type="entry name" value="DNA-DEPENDENT METALLOPROTEASE WSS1"/>
    <property type="match status" value="1"/>
</dbReference>
<feature type="domain" description="RanBP2-type" evidence="4">
    <location>
        <begin position="246"/>
        <end position="270"/>
    </location>
</feature>
<evidence type="ECO:0000256" key="1">
    <source>
        <dbReference type="ARBA" id="ARBA00022723"/>
    </source>
</evidence>
<evidence type="ECO:0000313" key="5">
    <source>
        <dbReference type="EMBL" id="CAG8435145.1"/>
    </source>
</evidence>